<dbReference type="OrthoDB" id="9927450at2759"/>
<dbReference type="PROSITE" id="PS50188">
    <property type="entry name" value="B302_SPRY"/>
    <property type="match status" value="1"/>
</dbReference>
<accession>A0A8J1LZM4</accession>
<evidence type="ECO:0000256" key="1">
    <source>
        <dbReference type="SAM" id="MobiDB-lite"/>
    </source>
</evidence>
<dbReference type="GO" id="GO:0060236">
    <property type="term" value="P:regulation of mitotic spindle organization"/>
    <property type="evidence" value="ECO:0007669"/>
    <property type="project" value="TreeGrafter"/>
</dbReference>
<proteinExistence type="predicted"/>
<keyword evidence="3" id="KW-1185">Reference proteome</keyword>
<name>A0A8J1LZM4_XENLA</name>
<dbReference type="GO" id="GO:0005874">
    <property type="term" value="C:microtubule"/>
    <property type="evidence" value="ECO:0007669"/>
    <property type="project" value="TreeGrafter"/>
</dbReference>
<feature type="compositionally biased region" description="Polar residues" evidence="1">
    <location>
        <begin position="207"/>
        <end position="217"/>
    </location>
</feature>
<dbReference type="Pfam" id="PF00622">
    <property type="entry name" value="SPRY"/>
    <property type="match status" value="1"/>
</dbReference>
<dbReference type="KEGG" id="xla:108704632"/>
<dbReference type="Proteomes" id="UP000186698">
    <property type="component" value="Chromosome 1S"/>
</dbReference>
<gene>
    <name evidence="4" type="primary">fsd1.S</name>
</gene>
<dbReference type="InterPro" id="IPR050617">
    <property type="entry name" value="E3_ligase_FN3/SPRY"/>
</dbReference>
<dbReference type="PANTHER" id="PTHR24099">
    <property type="entry name" value="E3 UBIQUITIN-PROTEIN LIGASE TRIM36-RELATED"/>
    <property type="match status" value="1"/>
</dbReference>
<evidence type="ECO:0000313" key="3">
    <source>
        <dbReference type="Proteomes" id="UP000186698"/>
    </source>
</evidence>
<dbReference type="InterPro" id="IPR001870">
    <property type="entry name" value="B30.2/SPRY"/>
</dbReference>
<dbReference type="AlphaFoldDB" id="A0A8J1LZM4"/>
<dbReference type="Gene3D" id="2.60.120.920">
    <property type="match status" value="1"/>
</dbReference>
<evidence type="ECO:0000313" key="4">
    <source>
        <dbReference type="RefSeq" id="XP_041434175.1"/>
    </source>
</evidence>
<feature type="region of interest" description="Disordered" evidence="1">
    <location>
        <begin position="198"/>
        <end position="226"/>
    </location>
</feature>
<dbReference type="InterPro" id="IPR013320">
    <property type="entry name" value="ConA-like_dom_sf"/>
</dbReference>
<protein>
    <submittedName>
        <fullName evidence="4">Fibronectin type III and SPRY domain-containing protein 1</fullName>
    </submittedName>
</protein>
<evidence type="ECO:0000259" key="2">
    <source>
        <dbReference type="PROSITE" id="PS50188"/>
    </source>
</evidence>
<reference evidence="4" key="1">
    <citation type="submission" date="2025-08" db="UniProtKB">
        <authorList>
            <consortium name="RefSeq"/>
        </authorList>
    </citation>
    <scope>IDENTIFICATION</scope>
    <source>
        <strain evidence="4">J_2021</strain>
        <tissue evidence="4">Erythrocytes</tissue>
    </source>
</reference>
<feature type="domain" description="B30.2/SPRY" evidence="2">
    <location>
        <begin position="161"/>
        <end position="348"/>
    </location>
</feature>
<dbReference type="SUPFAM" id="SSF49899">
    <property type="entry name" value="Concanavalin A-like lectins/glucanases"/>
    <property type="match status" value="1"/>
</dbReference>
<dbReference type="PANTHER" id="PTHR24099:SF4">
    <property type="entry name" value="FIBRONECTIN TYPE III AND SPRY DOMAIN-CONTAINING PROTEIN 1"/>
    <property type="match status" value="1"/>
</dbReference>
<sequence length="348" mass="38988">MITLKCQRFDMKYMNFRVKACNKAVSGDFSEPVTLETPAFCFQLDAGSAHQNLRVEESNVEWDATGGKVQDMKIREKDGRGRGASPCNSPASLTQKGPSILSVYIRVSSNTKKVKHSTLELTAPFTLHQLFRESPFSIQPVSRLRHQTSPKHEPADSNYAFCFQLDAGSAHQNLRVEESNVEWDATGGKVQDMKIREKDGRGRGASPCNSPARSVQSPKRMPSARVGRDRFTAESYTVLGDTLIDGGECYWEVRFDKDSKAFAVGVTYRSLGKFDQLGKTSASWCLHLNNWLQVTFAAKHGNKARILDAAIPNRIGLHCNYDEGMVWKFFSKYWTPGSQLCEKPSEKE</sequence>
<organism evidence="3 4">
    <name type="scientific">Xenopus laevis</name>
    <name type="common">African clawed frog</name>
    <dbReference type="NCBI Taxonomy" id="8355"/>
    <lineage>
        <taxon>Eukaryota</taxon>
        <taxon>Metazoa</taxon>
        <taxon>Chordata</taxon>
        <taxon>Craniata</taxon>
        <taxon>Vertebrata</taxon>
        <taxon>Euteleostomi</taxon>
        <taxon>Amphibia</taxon>
        <taxon>Batrachia</taxon>
        <taxon>Anura</taxon>
        <taxon>Pipoidea</taxon>
        <taxon>Pipidae</taxon>
        <taxon>Xenopodinae</taxon>
        <taxon>Xenopus</taxon>
        <taxon>Xenopus</taxon>
    </lineage>
</organism>
<dbReference type="InterPro" id="IPR003877">
    <property type="entry name" value="SPRY_dom"/>
</dbReference>
<dbReference type="GeneID" id="108704632"/>
<dbReference type="InterPro" id="IPR043136">
    <property type="entry name" value="B30.2/SPRY_sf"/>
</dbReference>
<dbReference type="GO" id="GO:0051302">
    <property type="term" value="P:regulation of cell division"/>
    <property type="evidence" value="ECO:0007669"/>
    <property type="project" value="TreeGrafter"/>
</dbReference>
<dbReference type="GO" id="GO:0008017">
    <property type="term" value="F:microtubule binding"/>
    <property type="evidence" value="ECO:0007669"/>
    <property type="project" value="TreeGrafter"/>
</dbReference>
<dbReference type="RefSeq" id="XP_041434175.1">
    <property type="nucleotide sequence ID" value="XM_041578241.1"/>
</dbReference>
<dbReference type="CTD" id="108704632"/>